<evidence type="ECO:0000313" key="3">
    <source>
        <dbReference type="Proteomes" id="UP000224003"/>
    </source>
</evidence>
<name>A0A9X6WHL3_BACTU</name>
<sequence>MKENVYNAIKLKLEQEKMEIEEELTVLQAKKYELNNRKSVEENKLSASTKILKEKKIVRAGMLTQRFNSDFVKQCEKEIKIIDGFIQKQNIELEKIKEQEKYVDGMFQQKLKEKEKQERRKEEEMLFEYKKWLDFS</sequence>
<accession>A0A9X6WHL3</accession>
<evidence type="ECO:0000256" key="1">
    <source>
        <dbReference type="SAM" id="Coils"/>
    </source>
</evidence>
<dbReference type="Proteomes" id="UP000224003">
    <property type="component" value="Unassembled WGS sequence"/>
</dbReference>
<dbReference type="RefSeq" id="WP_098517492.1">
    <property type="nucleotide sequence ID" value="NZ_NUVX01000070.1"/>
</dbReference>
<dbReference type="EMBL" id="NUVX01000070">
    <property type="protein sequence ID" value="PFJ31024.1"/>
    <property type="molecule type" value="Genomic_DNA"/>
</dbReference>
<dbReference type="AlphaFoldDB" id="A0A9X6WHL3"/>
<feature type="coiled-coil region" evidence="1">
    <location>
        <begin position="10"/>
        <end position="37"/>
    </location>
</feature>
<protein>
    <recommendedName>
        <fullName evidence="4">Flagellar FliJ protein</fullName>
    </recommendedName>
</protein>
<reference evidence="2 3" key="1">
    <citation type="submission" date="2017-09" db="EMBL/GenBank/DDBJ databases">
        <title>Large-scale bioinformatics analysis of Bacillus genomes uncovers conserved roles of natural products in bacterial physiology.</title>
        <authorList>
            <consortium name="Agbiome Team Llc"/>
            <person name="Bleich R.M."/>
            <person name="Grubbs K.J."/>
            <person name="Santa Maria K.C."/>
            <person name="Allen S.E."/>
            <person name="Farag S."/>
            <person name="Shank E.A."/>
            <person name="Bowers A."/>
        </authorList>
    </citation>
    <scope>NUCLEOTIDE SEQUENCE [LARGE SCALE GENOMIC DNA]</scope>
    <source>
        <strain evidence="2 3">AFS085496</strain>
    </source>
</reference>
<gene>
    <name evidence="2" type="ORF">COJ15_30285</name>
</gene>
<evidence type="ECO:0000313" key="2">
    <source>
        <dbReference type="EMBL" id="PFJ31024.1"/>
    </source>
</evidence>
<evidence type="ECO:0008006" key="4">
    <source>
        <dbReference type="Google" id="ProtNLM"/>
    </source>
</evidence>
<comment type="caution">
    <text evidence="2">The sequence shown here is derived from an EMBL/GenBank/DDBJ whole genome shotgun (WGS) entry which is preliminary data.</text>
</comment>
<proteinExistence type="predicted"/>
<keyword evidence="1" id="KW-0175">Coiled coil</keyword>
<organism evidence="2 3">
    <name type="scientific">Bacillus thuringiensis</name>
    <dbReference type="NCBI Taxonomy" id="1428"/>
    <lineage>
        <taxon>Bacteria</taxon>
        <taxon>Bacillati</taxon>
        <taxon>Bacillota</taxon>
        <taxon>Bacilli</taxon>
        <taxon>Bacillales</taxon>
        <taxon>Bacillaceae</taxon>
        <taxon>Bacillus</taxon>
        <taxon>Bacillus cereus group</taxon>
    </lineage>
</organism>